<dbReference type="OrthoDB" id="4703at2759"/>
<dbReference type="ExpressionAtlas" id="Q29QV8">
    <property type="expression patterns" value="baseline and differential"/>
</dbReference>
<dbReference type="EMBL" id="BT024282">
    <property type="protein sequence ID" value="ABC86344.1"/>
    <property type="molecule type" value="mRNA"/>
</dbReference>
<evidence type="ECO:0000256" key="1">
    <source>
        <dbReference type="SAM" id="MobiDB-lite"/>
    </source>
</evidence>
<feature type="region of interest" description="Disordered" evidence="1">
    <location>
        <begin position="1"/>
        <end position="46"/>
    </location>
</feature>
<dbReference type="AlphaFoldDB" id="Q29QV8"/>
<evidence type="ECO:0000313" key="2">
    <source>
        <dbReference type="EMBL" id="ABC86344.1"/>
    </source>
</evidence>
<organism evidence="2">
    <name type="scientific">Drosophila melanogaster</name>
    <name type="common">Fruit fly</name>
    <dbReference type="NCBI Taxonomy" id="7227"/>
    <lineage>
        <taxon>Eukaryota</taxon>
        <taxon>Metazoa</taxon>
        <taxon>Ecdysozoa</taxon>
        <taxon>Arthropoda</taxon>
        <taxon>Hexapoda</taxon>
        <taxon>Insecta</taxon>
        <taxon>Pterygota</taxon>
        <taxon>Neoptera</taxon>
        <taxon>Endopterygota</taxon>
        <taxon>Diptera</taxon>
        <taxon>Brachycera</taxon>
        <taxon>Muscomorpha</taxon>
        <taxon>Ephydroidea</taxon>
        <taxon>Drosophilidae</taxon>
        <taxon>Drosophila</taxon>
        <taxon>Sophophora</taxon>
    </lineage>
</organism>
<sequence length="145" mass="15597">MDNSSKQVIMGPPAPMTTTSNQPKPGNPTSAPPPHATKTAAAPPKRIIKKIQLDFNKLKEAGLDRQLAEVLRKQKLDAKRVDAPSSTSLSTSAAAQSTPTAPESKLQSPQQQLRQPGNAYLYIYIFALSCASPKKPLQTQGFCTK</sequence>
<dbReference type="Bgee" id="FBgn0260965">
    <property type="expression patterns" value="Expressed in indirect flight muscle cell (Drosophila) in dorsal vessel heart and 114 other cell types or tissues"/>
</dbReference>
<accession>Q29QV8</accession>
<reference evidence="2" key="1">
    <citation type="submission" date="2006-01" db="EMBL/GenBank/DDBJ databases">
        <authorList>
            <person name="Stapleton M."/>
            <person name="Carlson J."/>
            <person name="Chavez C."/>
            <person name="Frise E."/>
            <person name="George R."/>
            <person name="Pacleb J."/>
            <person name="Park S."/>
            <person name="Wan K."/>
            <person name="Yu C."/>
            <person name="Celniker S."/>
        </authorList>
    </citation>
    <scope>NUCLEOTIDE SEQUENCE</scope>
</reference>
<feature type="compositionally biased region" description="Low complexity" evidence="1">
    <location>
        <begin position="83"/>
        <end position="104"/>
    </location>
</feature>
<proteinExistence type="evidence at transcript level"/>
<dbReference type="VEuPathDB" id="VectorBase:FBgn0260965"/>
<feature type="region of interest" description="Disordered" evidence="1">
    <location>
        <begin position="75"/>
        <end position="112"/>
    </location>
</feature>
<name>Q29QV8_DROME</name>
<protein>
    <submittedName>
        <fullName evidence="2">IP14103p</fullName>
    </submittedName>
</protein>